<accession>A0A933SGE3</accession>
<dbReference type="AlphaFoldDB" id="A0A933SGE3"/>
<organism evidence="2 3">
    <name type="scientific">Eiseniibacteriota bacterium</name>
    <dbReference type="NCBI Taxonomy" id="2212470"/>
    <lineage>
        <taxon>Bacteria</taxon>
        <taxon>Candidatus Eiseniibacteriota</taxon>
    </lineage>
</organism>
<gene>
    <name evidence="2" type="ORF">HZA61_08180</name>
</gene>
<feature type="domain" description="VOC" evidence="1">
    <location>
        <begin position="2"/>
        <end position="126"/>
    </location>
</feature>
<sequence length="133" mass="14124">MSAAHFIFYVADQRASTAFYTHVLGRTPRLDVPGMTEFALGGDAVLGLMPEAGIRRLLGDALADPASARGVARAELYLLVSDPAAHHARALEAGATELSALTPRDWGHDVSYARDPDGHVLAFARESRAAARA</sequence>
<protein>
    <submittedName>
        <fullName evidence="2">VOC family protein</fullName>
    </submittedName>
</protein>
<comment type="caution">
    <text evidence="2">The sequence shown here is derived from an EMBL/GenBank/DDBJ whole genome shotgun (WGS) entry which is preliminary data.</text>
</comment>
<dbReference type="InterPro" id="IPR029068">
    <property type="entry name" value="Glyas_Bleomycin-R_OHBP_Dase"/>
</dbReference>
<evidence type="ECO:0000259" key="1">
    <source>
        <dbReference type="PROSITE" id="PS51819"/>
    </source>
</evidence>
<evidence type="ECO:0000313" key="2">
    <source>
        <dbReference type="EMBL" id="MBI5169449.1"/>
    </source>
</evidence>
<dbReference type="InterPro" id="IPR037523">
    <property type="entry name" value="VOC_core"/>
</dbReference>
<dbReference type="EMBL" id="JACRIW010000054">
    <property type="protein sequence ID" value="MBI5169449.1"/>
    <property type="molecule type" value="Genomic_DNA"/>
</dbReference>
<dbReference type="Pfam" id="PF00903">
    <property type="entry name" value="Glyoxalase"/>
    <property type="match status" value="1"/>
</dbReference>
<proteinExistence type="predicted"/>
<dbReference type="PROSITE" id="PS51819">
    <property type="entry name" value="VOC"/>
    <property type="match status" value="1"/>
</dbReference>
<dbReference type="Gene3D" id="3.30.720.120">
    <property type="match status" value="1"/>
</dbReference>
<dbReference type="InterPro" id="IPR004360">
    <property type="entry name" value="Glyas_Fos-R_dOase_dom"/>
</dbReference>
<dbReference type="Proteomes" id="UP000696931">
    <property type="component" value="Unassembled WGS sequence"/>
</dbReference>
<dbReference type="SUPFAM" id="SSF54593">
    <property type="entry name" value="Glyoxalase/Bleomycin resistance protein/Dihydroxybiphenyl dioxygenase"/>
    <property type="match status" value="1"/>
</dbReference>
<dbReference type="Gene3D" id="3.30.720.110">
    <property type="match status" value="1"/>
</dbReference>
<reference evidence="2" key="1">
    <citation type="submission" date="2020-07" db="EMBL/GenBank/DDBJ databases">
        <title>Huge and variable diversity of episymbiotic CPR bacteria and DPANN archaea in groundwater ecosystems.</title>
        <authorList>
            <person name="He C.Y."/>
            <person name="Keren R."/>
            <person name="Whittaker M."/>
            <person name="Farag I.F."/>
            <person name="Doudna J."/>
            <person name="Cate J.H.D."/>
            <person name="Banfield J.F."/>
        </authorList>
    </citation>
    <scope>NUCLEOTIDE SEQUENCE</scope>
    <source>
        <strain evidence="2">NC_groundwater_1813_Pr3_B-0.1um_71_17</strain>
    </source>
</reference>
<name>A0A933SGE3_UNCEI</name>
<evidence type="ECO:0000313" key="3">
    <source>
        <dbReference type="Proteomes" id="UP000696931"/>
    </source>
</evidence>